<dbReference type="InterPro" id="IPR051011">
    <property type="entry name" value="Metal_resp_trans_reg"/>
</dbReference>
<dbReference type="Pfam" id="PF12840">
    <property type="entry name" value="HTH_20"/>
    <property type="match status" value="1"/>
</dbReference>
<keyword evidence="2" id="KW-0238">DNA-binding</keyword>
<dbReference type="InterPro" id="IPR036390">
    <property type="entry name" value="WH_DNA-bd_sf"/>
</dbReference>
<evidence type="ECO:0000313" key="7">
    <source>
        <dbReference type="Proteomes" id="UP001214441"/>
    </source>
</evidence>
<dbReference type="PANTHER" id="PTHR43132">
    <property type="entry name" value="ARSENICAL RESISTANCE OPERON REPRESSOR ARSR-RELATED"/>
    <property type="match status" value="1"/>
</dbReference>
<evidence type="ECO:0000256" key="1">
    <source>
        <dbReference type="ARBA" id="ARBA00023015"/>
    </source>
</evidence>
<evidence type="ECO:0000256" key="4">
    <source>
        <dbReference type="SAM" id="MobiDB-lite"/>
    </source>
</evidence>
<keyword evidence="7" id="KW-1185">Reference proteome</keyword>
<dbReference type="SUPFAM" id="SSF46785">
    <property type="entry name" value="Winged helix' DNA-binding domain"/>
    <property type="match status" value="1"/>
</dbReference>
<dbReference type="InterPro" id="IPR011991">
    <property type="entry name" value="ArsR-like_HTH"/>
</dbReference>
<dbReference type="EMBL" id="JANCPR020000002">
    <property type="protein sequence ID" value="MDJ1130754.1"/>
    <property type="molecule type" value="Genomic_DNA"/>
</dbReference>
<dbReference type="SMART" id="SM00418">
    <property type="entry name" value="HTH_ARSR"/>
    <property type="match status" value="1"/>
</dbReference>
<evidence type="ECO:0000256" key="3">
    <source>
        <dbReference type="ARBA" id="ARBA00023163"/>
    </source>
</evidence>
<gene>
    <name evidence="6" type="ORF">NMN56_002075</name>
</gene>
<dbReference type="PANTHER" id="PTHR43132:SF8">
    <property type="entry name" value="HTH-TYPE TRANSCRIPTIONAL REGULATOR KMTR"/>
    <property type="match status" value="1"/>
</dbReference>
<dbReference type="RefSeq" id="WP_274043628.1">
    <property type="nucleotide sequence ID" value="NZ_JANCPR020000002.1"/>
</dbReference>
<dbReference type="InterPro" id="IPR001845">
    <property type="entry name" value="HTH_ArsR_DNA-bd_dom"/>
</dbReference>
<feature type="compositionally biased region" description="Pro residues" evidence="4">
    <location>
        <begin position="362"/>
        <end position="371"/>
    </location>
</feature>
<organism evidence="6 7">
    <name type="scientific">Streptomyces iconiensis</name>
    <dbReference type="NCBI Taxonomy" id="1384038"/>
    <lineage>
        <taxon>Bacteria</taxon>
        <taxon>Bacillati</taxon>
        <taxon>Actinomycetota</taxon>
        <taxon>Actinomycetes</taxon>
        <taxon>Kitasatosporales</taxon>
        <taxon>Streptomycetaceae</taxon>
        <taxon>Streptomyces</taxon>
    </lineage>
</organism>
<accession>A0ABT6ZNZ0</accession>
<evidence type="ECO:0000313" key="6">
    <source>
        <dbReference type="EMBL" id="MDJ1130754.1"/>
    </source>
</evidence>
<evidence type="ECO:0000259" key="5">
    <source>
        <dbReference type="SMART" id="SM00418"/>
    </source>
</evidence>
<reference evidence="6 7" key="1">
    <citation type="submission" date="2023-05" db="EMBL/GenBank/DDBJ databases">
        <title>Streptantibioticus silvisoli sp. nov., acidotolerant actinomycetes 1 from pine litter.</title>
        <authorList>
            <person name="Swiecimska M."/>
            <person name="Golinska P."/>
            <person name="Sangal V."/>
            <person name="Wachnowicz B."/>
            <person name="Goodfellow M."/>
        </authorList>
    </citation>
    <scope>NUCLEOTIDE SEQUENCE [LARGE SCALE GENOMIC DNA]</scope>
    <source>
        <strain evidence="6 7">DSM 42109</strain>
    </source>
</reference>
<evidence type="ECO:0000256" key="2">
    <source>
        <dbReference type="ARBA" id="ARBA00023125"/>
    </source>
</evidence>
<sequence>MLRIHFTGADLIRTQVAQGPDPLWECVFSLQILRARYGRFAFAEWRSLVRRELRLPRRADPQGGPEPAPWRAAGAHAAHRLLPLVPDASYFPDFLTPPEGLLGLEAGIEAVSATPAARVGHELGILHDRVGAPDWARELAGRSSRPRAALGRMLADYHRLALAPYWPRILARAQADRAVRMRALHAGGPDALLRTFRPGMRWTPPVLGLPGHPVDRDLHLGGRGLLLIPSHFCWGRPVPLADPELPPTLVYPMERDPQWLSGPTPAGRAMAEPRRLARLLGETRSAVLGAVAAVTPAGGATTTGLAERLGVSPSAVSQQTSVLREAGLLTSRRHANCVFHHLTPLGEALLGETPRVGEKPPGEPPPGALHG</sequence>
<proteinExistence type="predicted"/>
<protein>
    <submittedName>
        <fullName evidence="6">Helix-turn-helix domain-containing protein</fullName>
    </submittedName>
</protein>
<dbReference type="CDD" id="cd00090">
    <property type="entry name" value="HTH_ARSR"/>
    <property type="match status" value="1"/>
</dbReference>
<comment type="caution">
    <text evidence="6">The sequence shown here is derived from an EMBL/GenBank/DDBJ whole genome shotgun (WGS) entry which is preliminary data.</text>
</comment>
<dbReference type="InterPro" id="IPR036388">
    <property type="entry name" value="WH-like_DNA-bd_sf"/>
</dbReference>
<keyword evidence="1" id="KW-0805">Transcription regulation</keyword>
<dbReference type="Gene3D" id="1.10.10.10">
    <property type="entry name" value="Winged helix-like DNA-binding domain superfamily/Winged helix DNA-binding domain"/>
    <property type="match status" value="1"/>
</dbReference>
<feature type="domain" description="HTH arsR-type" evidence="5">
    <location>
        <begin position="275"/>
        <end position="350"/>
    </location>
</feature>
<keyword evidence="3" id="KW-0804">Transcription</keyword>
<name>A0ABT6ZNZ0_9ACTN</name>
<feature type="region of interest" description="Disordered" evidence="4">
    <location>
        <begin position="350"/>
        <end position="371"/>
    </location>
</feature>
<dbReference type="Proteomes" id="UP001214441">
    <property type="component" value="Unassembled WGS sequence"/>
</dbReference>